<dbReference type="EMBL" id="BOOZ01000004">
    <property type="protein sequence ID" value="GIJ07872.1"/>
    <property type="molecule type" value="Genomic_DNA"/>
</dbReference>
<evidence type="ECO:0000313" key="2">
    <source>
        <dbReference type="EMBL" id="GIJ07872.1"/>
    </source>
</evidence>
<comment type="caution">
    <text evidence="2">The sequence shown here is derived from an EMBL/GenBank/DDBJ whole genome shotgun (WGS) entry which is preliminary data.</text>
</comment>
<reference evidence="2 3" key="1">
    <citation type="submission" date="2021-01" db="EMBL/GenBank/DDBJ databases">
        <title>Whole genome shotgun sequence of Verrucosispora andamanensis NBRC 109075.</title>
        <authorList>
            <person name="Komaki H."/>
            <person name="Tamura T."/>
        </authorList>
    </citation>
    <scope>NUCLEOTIDE SEQUENCE [LARGE SCALE GENOMIC DNA]</scope>
    <source>
        <strain evidence="2 3">NBRC 109075</strain>
    </source>
</reference>
<protein>
    <recommendedName>
        <fullName evidence="1">DUF4034 domain-containing protein</fullName>
    </recommendedName>
</protein>
<keyword evidence="3" id="KW-1185">Reference proteome</keyword>
<name>A0ABQ4HQF2_9ACTN</name>
<feature type="domain" description="DUF4034" evidence="1">
    <location>
        <begin position="49"/>
        <end position="148"/>
    </location>
</feature>
<gene>
    <name evidence="2" type="ORF">Van01_10860</name>
</gene>
<dbReference type="Proteomes" id="UP000647017">
    <property type="component" value="Unassembled WGS sequence"/>
</dbReference>
<proteinExistence type="predicted"/>
<accession>A0ABQ4HQF2</accession>
<sequence>MWPFKKHPTEPVLDPTYGDPHRKALIRALEKRKWKWARELLTMAADPDELAFLMEAVGGVDGIQDWIGEWIDAEPESTLPLLVAGCHAVHWAWEARGGKLAKYTSAEQFRGFHERLHYAEATLQQVIAREPDNVTAWAWLVTSSRGLGIGAVEAQQRFDVVTRLHPGHLVAHEQRLQYLCAKWSGSHEQMFDFARGAAAAAGPNSLLHELVAVAHIEKWDRTERAEANDYIVSDEVRTELLAAAENSIFHPDYIPAGPGWAPRVATFAMAFELADEFDAAWHAFALLDGMVTEWPWMILGDPVEKFTASLDYVTANRS</sequence>
<dbReference type="Pfam" id="PF13226">
    <property type="entry name" value="DUF4034"/>
    <property type="match status" value="1"/>
</dbReference>
<evidence type="ECO:0000313" key="3">
    <source>
        <dbReference type="Proteomes" id="UP000647017"/>
    </source>
</evidence>
<evidence type="ECO:0000259" key="1">
    <source>
        <dbReference type="Pfam" id="PF13226"/>
    </source>
</evidence>
<organism evidence="2 3">
    <name type="scientific">Micromonospora andamanensis</name>
    <dbReference type="NCBI Taxonomy" id="1287068"/>
    <lineage>
        <taxon>Bacteria</taxon>
        <taxon>Bacillati</taxon>
        <taxon>Actinomycetota</taxon>
        <taxon>Actinomycetes</taxon>
        <taxon>Micromonosporales</taxon>
        <taxon>Micromonosporaceae</taxon>
        <taxon>Micromonospora</taxon>
    </lineage>
</organism>
<dbReference type="InterPro" id="IPR025115">
    <property type="entry name" value="DUF4034"/>
</dbReference>